<keyword evidence="3" id="KW-1185">Reference proteome</keyword>
<dbReference type="InterPro" id="IPR010093">
    <property type="entry name" value="SinI_DNA-bd"/>
</dbReference>
<dbReference type="EMBL" id="BAABAH010000002">
    <property type="protein sequence ID" value="GAA3805655.1"/>
    <property type="molecule type" value="Genomic_DNA"/>
</dbReference>
<evidence type="ECO:0000259" key="1">
    <source>
        <dbReference type="Pfam" id="PF12728"/>
    </source>
</evidence>
<proteinExistence type="predicted"/>
<evidence type="ECO:0000313" key="3">
    <source>
        <dbReference type="Proteomes" id="UP001501821"/>
    </source>
</evidence>
<organism evidence="2 3">
    <name type="scientific">Nocardioides panacisoli</name>
    <dbReference type="NCBI Taxonomy" id="627624"/>
    <lineage>
        <taxon>Bacteria</taxon>
        <taxon>Bacillati</taxon>
        <taxon>Actinomycetota</taxon>
        <taxon>Actinomycetes</taxon>
        <taxon>Propionibacteriales</taxon>
        <taxon>Nocardioidaceae</taxon>
        <taxon>Nocardioides</taxon>
    </lineage>
</organism>
<sequence>MDHKRSRFGSSRSTAVAVVTASAALAHLSGMSNVVSPIAPAAHSAEAAILEPALSISELAAELQVSPQTLYDLRSQGRGPTGFRVGRHLRFRRSEIEAWLARLEDEDAGRHPAGLR</sequence>
<dbReference type="NCBIfam" id="TIGR01764">
    <property type="entry name" value="excise"/>
    <property type="match status" value="1"/>
</dbReference>
<feature type="domain" description="Helix-turn-helix" evidence="1">
    <location>
        <begin position="54"/>
        <end position="102"/>
    </location>
</feature>
<gene>
    <name evidence="2" type="ORF">GCM10022242_05950</name>
</gene>
<name>A0ABP7HZ02_9ACTN</name>
<dbReference type="InterPro" id="IPR009061">
    <property type="entry name" value="DNA-bd_dom_put_sf"/>
</dbReference>
<accession>A0ABP7HZ02</accession>
<evidence type="ECO:0000313" key="2">
    <source>
        <dbReference type="EMBL" id="GAA3805655.1"/>
    </source>
</evidence>
<dbReference type="SUPFAM" id="SSF46955">
    <property type="entry name" value="Putative DNA-binding domain"/>
    <property type="match status" value="1"/>
</dbReference>
<dbReference type="InterPro" id="IPR041657">
    <property type="entry name" value="HTH_17"/>
</dbReference>
<dbReference type="Proteomes" id="UP001501821">
    <property type="component" value="Unassembled WGS sequence"/>
</dbReference>
<dbReference type="Pfam" id="PF12728">
    <property type="entry name" value="HTH_17"/>
    <property type="match status" value="1"/>
</dbReference>
<reference evidence="3" key="1">
    <citation type="journal article" date="2019" name="Int. J. Syst. Evol. Microbiol.">
        <title>The Global Catalogue of Microorganisms (GCM) 10K type strain sequencing project: providing services to taxonomists for standard genome sequencing and annotation.</title>
        <authorList>
            <consortium name="The Broad Institute Genomics Platform"/>
            <consortium name="The Broad Institute Genome Sequencing Center for Infectious Disease"/>
            <person name="Wu L."/>
            <person name="Ma J."/>
        </authorList>
    </citation>
    <scope>NUCLEOTIDE SEQUENCE [LARGE SCALE GENOMIC DNA]</scope>
    <source>
        <strain evidence="3">JCM 16953</strain>
    </source>
</reference>
<comment type="caution">
    <text evidence="2">The sequence shown here is derived from an EMBL/GenBank/DDBJ whole genome shotgun (WGS) entry which is preliminary data.</text>
</comment>
<protein>
    <recommendedName>
        <fullName evidence="1">Helix-turn-helix domain-containing protein</fullName>
    </recommendedName>
</protein>